<evidence type="ECO:0000259" key="2">
    <source>
        <dbReference type="Pfam" id="PF00535"/>
    </source>
</evidence>
<sequence>MIDLSILIVNYNTRQLTVDCLQSVYASRTAYTYEVIVIDNDSQDDSVAVIRKQFPQVTLIQNRENTGFAKANNQGMEISEGRYLLLLNSDTLVQDDTLQVMLDFMEERTDLGASGCKVVLPDGGLDKACKRGFPTPSASFYYVSGLGRLFPQKREFNQYQLGYLDPDQEYPVDCLVGAFMLVRRETVQQVGGLDETFFMYGEDIDWCYRIKAAGWGIHYTPRTQIVHYKGGSARRRSFKIIYEFHRAMLLFHRKHYHKRYNLWINGAVYLGIGLKMTLSLLLNRLKPSRPALRPVTTAAPAPAAVEVES</sequence>
<dbReference type="AlphaFoldDB" id="A0A4P8XPB9"/>
<gene>
    <name evidence="4" type="ORF">E6C60_3783</name>
</gene>
<feature type="domain" description="Galactosyltransferase C-terminal" evidence="3">
    <location>
        <begin position="167"/>
        <end position="222"/>
    </location>
</feature>
<dbReference type="CDD" id="cd04186">
    <property type="entry name" value="GT_2_like_c"/>
    <property type="match status" value="1"/>
</dbReference>
<accession>A0A4P8XPB9</accession>
<evidence type="ECO:0000259" key="3">
    <source>
        <dbReference type="Pfam" id="PF02709"/>
    </source>
</evidence>
<keyword evidence="1 4" id="KW-0808">Transferase</keyword>
<dbReference type="PANTHER" id="PTHR43179">
    <property type="entry name" value="RHAMNOSYLTRANSFERASE WBBL"/>
    <property type="match status" value="1"/>
</dbReference>
<evidence type="ECO:0000313" key="5">
    <source>
        <dbReference type="Proteomes" id="UP000300879"/>
    </source>
</evidence>
<organism evidence="4 5">
    <name type="scientific">Paenibacillus algicola</name>
    <dbReference type="NCBI Taxonomy" id="2565926"/>
    <lineage>
        <taxon>Bacteria</taxon>
        <taxon>Bacillati</taxon>
        <taxon>Bacillota</taxon>
        <taxon>Bacilli</taxon>
        <taxon>Bacillales</taxon>
        <taxon>Paenibacillaceae</taxon>
        <taxon>Paenibacillus</taxon>
    </lineage>
</organism>
<dbReference type="InterPro" id="IPR027791">
    <property type="entry name" value="Galactosyl_T_C"/>
</dbReference>
<keyword evidence="5" id="KW-1185">Reference proteome</keyword>
<dbReference type="SUPFAM" id="SSF53448">
    <property type="entry name" value="Nucleotide-diphospho-sugar transferases"/>
    <property type="match status" value="1"/>
</dbReference>
<proteinExistence type="predicted"/>
<dbReference type="Proteomes" id="UP000300879">
    <property type="component" value="Chromosome"/>
</dbReference>
<dbReference type="EMBL" id="CP040396">
    <property type="protein sequence ID" value="QCT04488.1"/>
    <property type="molecule type" value="Genomic_DNA"/>
</dbReference>
<dbReference type="Pfam" id="PF00535">
    <property type="entry name" value="Glycos_transf_2"/>
    <property type="match status" value="1"/>
</dbReference>
<reference evidence="4 5" key="1">
    <citation type="submission" date="2019-05" db="EMBL/GenBank/DDBJ databases">
        <authorList>
            <person name="Chen C."/>
        </authorList>
    </citation>
    <scope>NUCLEOTIDE SEQUENCE [LARGE SCALE GENOMIC DNA]</scope>
    <source>
        <strain evidence="4 5">HB172198</strain>
    </source>
</reference>
<evidence type="ECO:0000256" key="1">
    <source>
        <dbReference type="ARBA" id="ARBA00022679"/>
    </source>
</evidence>
<protein>
    <submittedName>
        <fullName evidence="4">Glycosyl transferase family 2</fullName>
    </submittedName>
</protein>
<dbReference type="Pfam" id="PF02709">
    <property type="entry name" value="Glyco_transf_7C"/>
    <property type="match status" value="1"/>
</dbReference>
<dbReference type="KEGG" id="palo:E6C60_3783"/>
<dbReference type="InterPro" id="IPR029044">
    <property type="entry name" value="Nucleotide-diphossugar_trans"/>
</dbReference>
<dbReference type="GO" id="GO:0016740">
    <property type="term" value="F:transferase activity"/>
    <property type="evidence" value="ECO:0007669"/>
    <property type="project" value="UniProtKB-KW"/>
</dbReference>
<name>A0A4P8XPB9_9BACL</name>
<dbReference type="PANTHER" id="PTHR43179:SF7">
    <property type="entry name" value="RHAMNOSYLTRANSFERASE WBBL"/>
    <property type="match status" value="1"/>
</dbReference>
<dbReference type="InterPro" id="IPR001173">
    <property type="entry name" value="Glyco_trans_2-like"/>
</dbReference>
<feature type="domain" description="Glycosyltransferase 2-like" evidence="2">
    <location>
        <begin position="5"/>
        <end position="116"/>
    </location>
</feature>
<dbReference type="Gene3D" id="3.90.550.10">
    <property type="entry name" value="Spore Coat Polysaccharide Biosynthesis Protein SpsA, Chain A"/>
    <property type="match status" value="1"/>
</dbReference>
<evidence type="ECO:0000313" key="4">
    <source>
        <dbReference type="EMBL" id="QCT04488.1"/>
    </source>
</evidence>